<evidence type="ECO:0000256" key="3">
    <source>
        <dbReference type="SAM" id="MobiDB-lite"/>
    </source>
</evidence>
<dbReference type="PANTHER" id="PTHR12203">
    <property type="entry name" value="KDEL LYS-ASP-GLU-LEU CONTAINING - RELATED"/>
    <property type="match status" value="1"/>
</dbReference>
<dbReference type="InterPro" id="IPR051091">
    <property type="entry name" value="O-Glucosyltr/Glycosyltrsf_90"/>
</dbReference>
<evidence type="ECO:0000256" key="1">
    <source>
        <dbReference type="ARBA" id="ARBA00010118"/>
    </source>
</evidence>
<feature type="chain" id="PRO_5014343020" description="Glycosyl transferase CAP10 domain-containing protein" evidence="4">
    <location>
        <begin position="31"/>
        <end position="506"/>
    </location>
</feature>
<dbReference type="InterPro" id="IPR006598">
    <property type="entry name" value="CAP10"/>
</dbReference>
<dbReference type="EMBL" id="CM008964">
    <property type="protein sequence ID" value="PNW86007.1"/>
    <property type="molecule type" value="Genomic_DNA"/>
</dbReference>
<gene>
    <name evidence="6" type="ORF">CHLRE_03g204465v5</name>
</gene>
<dbReference type="AlphaFoldDB" id="A0A2K3DZS0"/>
<sequence>MRVRCMSPSRGALLFLALAVAVRTWKHAGAEIDTSCACDVHPAFKERIQRDLSWLDEAGGITDAMIRNISLVCDKAVSHRCNGKVVRLMIKDGQVYLNSLQPDWRFGPYEVPGFLLELYELSRLYSLPDVEFAYNGEDDAIALFDFKDREKLQTRFHGGPFPLLAWAKSPVSSAILVPDSGAFRCLHDSFDQLLMQLEEIRRLPWANRTKVRRGGRARAHLLGGRARVPPHHSMAVPEIAFGRWNKFCAPYQLLGGGRLPSGEAFKCPRAWLPRVAAHFPELMDLGSLADPRLESGATRKRSVPLMHQNQFAYLVSTDGFATSRKLEVYLLLGSLVLKAGSSRRGYFYDALVPDTHYLPCMNDSGSDVADRVRWARAHDSQAAAIAAAGQALAVRHLNRRARLCYLRLLLQQLAARMRYSPSCGQRRLCVPLGRLVEVMAEHPRSRESCRWSEVLLSHPTPPDQRTAWPDSRLLALLSDPLLWPRDNPDSLPPPDSDPFANNMYAV</sequence>
<protein>
    <recommendedName>
        <fullName evidence="5">Glycosyl transferase CAP10 domain-containing protein</fullName>
    </recommendedName>
</protein>
<dbReference type="KEGG" id="cre:CHLRE_03g204465v5"/>
<evidence type="ECO:0000313" key="7">
    <source>
        <dbReference type="Proteomes" id="UP000006906"/>
    </source>
</evidence>
<evidence type="ECO:0000256" key="2">
    <source>
        <dbReference type="ARBA" id="ARBA00022679"/>
    </source>
</evidence>
<proteinExistence type="inferred from homology"/>
<dbReference type="Pfam" id="PF05686">
    <property type="entry name" value="Glyco_transf_90"/>
    <property type="match status" value="1"/>
</dbReference>
<dbReference type="GeneID" id="66053031"/>
<dbReference type="SMART" id="SM00672">
    <property type="entry name" value="CAP10"/>
    <property type="match status" value="1"/>
</dbReference>
<organism evidence="6 7">
    <name type="scientific">Chlamydomonas reinhardtii</name>
    <name type="common">Chlamydomonas smithii</name>
    <dbReference type="NCBI Taxonomy" id="3055"/>
    <lineage>
        <taxon>Eukaryota</taxon>
        <taxon>Viridiplantae</taxon>
        <taxon>Chlorophyta</taxon>
        <taxon>core chlorophytes</taxon>
        <taxon>Chlorophyceae</taxon>
        <taxon>CS clade</taxon>
        <taxon>Chlamydomonadales</taxon>
        <taxon>Chlamydomonadaceae</taxon>
        <taxon>Chlamydomonas</taxon>
    </lineage>
</organism>
<evidence type="ECO:0000313" key="6">
    <source>
        <dbReference type="EMBL" id="PNW86007.1"/>
    </source>
</evidence>
<dbReference type="RefSeq" id="XP_042926658.1">
    <property type="nucleotide sequence ID" value="XM_043061455.1"/>
</dbReference>
<name>A0A2K3DZS0_CHLRE</name>
<dbReference type="Gramene" id="PNW86007">
    <property type="protein sequence ID" value="PNW86007"/>
    <property type="gene ID" value="CHLRE_03g204465v5"/>
</dbReference>
<dbReference type="InParanoid" id="A0A2K3DZS0"/>
<evidence type="ECO:0000256" key="4">
    <source>
        <dbReference type="SAM" id="SignalP"/>
    </source>
</evidence>
<dbReference type="ExpressionAtlas" id="A0A2K3DZS0">
    <property type="expression patterns" value="baseline and differential"/>
</dbReference>
<keyword evidence="4" id="KW-0732">Signal</keyword>
<evidence type="ECO:0000259" key="5">
    <source>
        <dbReference type="SMART" id="SM00672"/>
    </source>
</evidence>
<feature type="region of interest" description="Disordered" evidence="3">
    <location>
        <begin position="486"/>
        <end position="506"/>
    </location>
</feature>
<reference evidence="6 7" key="1">
    <citation type="journal article" date="2007" name="Science">
        <title>The Chlamydomonas genome reveals the evolution of key animal and plant functions.</title>
        <authorList>
            <person name="Merchant S.S."/>
            <person name="Prochnik S.E."/>
            <person name="Vallon O."/>
            <person name="Harris E.H."/>
            <person name="Karpowicz S.J."/>
            <person name="Witman G.B."/>
            <person name="Terry A."/>
            <person name="Salamov A."/>
            <person name="Fritz-Laylin L.K."/>
            <person name="Marechal-Drouard L."/>
            <person name="Marshall W.F."/>
            <person name="Qu L.H."/>
            <person name="Nelson D.R."/>
            <person name="Sanderfoot A.A."/>
            <person name="Spalding M.H."/>
            <person name="Kapitonov V.V."/>
            <person name="Ren Q."/>
            <person name="Ferris P."/>
            <person name="Lindquist E."/>
            <person name="Shapiro H."/>
            <person name="Lucas S.M."/>
            <person name="Grimwood J."/>
            <person name="Schmutz J."/>
            <person name="Cardol P."/>
            <person name="Cerutti H."/>
            <person name="Chanfreau G."/>
            <person name="Chen C.L."/>
            <person name="Cognat V."/>
            <person name="Croft M.T."/>
            <person name="Dent R."/>
            <person name="Dutcher S."/>
            <person name="Fernandez E."/>
            <person name="Fukuzawa H."/>
            <person name="Gonzalez-Ballester D."/>
            <person name="Gonzalez-Halphen D."/>
            <person name="Hallmann A."/>
            <person name="Hanikenne M."/>
            <person name="Hippler M."/>
            <person name="Inwood W."/>
            <person name="Jabbari K."/>
            <person name="Kalanon M."/>
            <person name="Kuras R."/>
            <person name="Lefebvre P.A."/>
            <person name="Lemaire S.D."/>
            <person name="Lobanov A.V."/>
            <person name="Lohr M."/>
            <person name="Manuell A."/>
            <person name="Meier I."/>
            <person name="Mets L."/>
            <person name="Mittag M."/>
            <person name="Mittelmeier T."/>
            <person name="Moroney J.V."/>
            <person name="Moseley J."/>
            <person name="Napoli C."/>
            <person name="Nedelcu A.M."/>
            <person name="Niyogi K."/>
            <person name="Novoselov S.V."/>
            <person name="Paulsen I.T."/>
            <person name="Pazour G."/>
            <person name="Purton S."/>
            <person name="Ral J.P."/>
            <person name="Riano-Pachon D.M."/>
            <person name="Riekhof W."/>
            <person name="Rymarquis L."/>
            <person name="Schroda M."/>
            <person name="Stern D."/>
            <person name="Umen J."/>
            <person name="Willows R."/>
            <person name="Wilson N."/>
            <person name="Zimmer S.L."/>
            <person name="Allmer J."/>
            <person name="Balk J."/>
            <person name="Bisova K."/>
            <person name="Chen C.J."/>
            <person name="Elias M."/>
            <person name="Gendler K."/>
            <person name="Hauser C."/>
            <person name="Lamb M.R."/>
            <person name="Ledford H."/>
            <person name="Long J.C."/>
            <person name="Minagawa J."/>
            <person name="Page M.D."/>
            <person name="Pan J."/>
            <person name="Pootakham W."/>
            <person name="Roje S."/>
            <person name="Rose A."/>
            <person name="Stahlberg E."/>
            <person name="Terauchi A.M."/>
            <person name="Yang P."/>
            <person name="Ball S."/>
            <person name="Bowler C."/>
            <person name="Dieckmann C.L."/>
            <person name="Gladyshev V.N."/>
            <person name="Green P."/>
            <person name="Jorgensen R."/>
            <person name="Mayfield S."/>
            <person name="Mueller-Roeber B."/>
            <person name="Rajamani S."/>
            <person name="Sayre R.T."/>
            <person name="Brokstein P."/>
            <person name="Dubchak I."/>
            <person name="Goodstein D."/>
            <person name="Hornick L."/>
            <person name="Huang Y.W."/>
            <person name="Jhaveri J."/>
            <person name="Luo Y."/>
            <person name="Martinez D."/>
            <person name="Ngau W.C."/>
            <person name="Otillar B."/>
            <person name="Poliakov A."/>
            <person name="Porter A."/>
            <person name="Szajkowski L."/>
            <person name="Werner G."/>
            <person name="Zhou K."/>
            <person name="Grigoriev I.V."/>
            <person name="Rokhsar D.S."/>
            <person name="Grossman A.R."/>
        </authorList>
    </citation>
    <scope>NUCLEOTIDE SEQUENCE [LARGE SCALE GENOMIC DNA]</scope>
    <source>
        <strain evidence="7">CC-503</strain>
    </source>
</reference>
<keyword evidence="2" id="KW-0808">Transferase</keyword>
<feature type="signal peptide" evidence="4">
    <location>
        <begin position="1"/>
        <end position="30"/>
    </location>
</feature>
<comment type="similarity">
    <text evidence="1">Belongs to the glycosyltransferase 90 family.</text>
</comment>
<dbReference type="GO" id="GO:0016740">
    <property type="term" value="F:transferase activity"/>
    <property type="evidence" value="ECO:0007669"/>
    <property type="project" value="UniProtKB-KW"/>
</dbReference>
<accession>A0A2K3DZS0</accession>
<dbReference type="Proteomes" id="UP000006906">
    <property type="component" value="Chromosome 3"/>
</dbReference>
<dbReference type="OrthoDB" id="541052at2759"/>
<keyword evidence="7" id="KW-1185">Reference proteome</keyword>
<dbReference type="PANTHER" id="PTHR12203:SF35">
    <property type="entry name" value="PROTEIN O-GLUCOSYLTRANSFERASE 1"/>
    <property type="match status" value="1"/>
</dbReference>
<feature type="domain" description="Glycosyl transferase CAP10" evidence="5">
    <location>
        <begin position="126"/>
        <end position="420"/>
    </location>
</feature>